<keyword evidence="2" id="KW-0812">Transmembrane</keyword>
<accession>A0A239P3U9</accession>
<evidence type="ECO:0000256" key="1">
    <source>
        <dbReference type="SAM" id="MobiDB-lite"/>
    </source>
</evidence>
<feature type="transmembrane region" description="Helical" evidence="2">
    <location>
        <begin position="90"/>
        <end position="107"/>
    </location>
</feature>
<dbReference type="Proteomes" id="UP000198282">
    <property type="component" value="Unassembled WGS sequence"/>
</dbReference>
<evidence type="ECO:0000313" key="3">
    <source>
        <dbReference type="EMBL" id="SNT61755.1"/>
    </source>
</evidence>
<feature type="compositionally biased region" description="Basic and acidic residues" evidence="1">
    <location>
        <begin position="147"/>
        <end position="170"/>
    </location>
</feature>
<keyword evidence="2" id="KW-1133">Transmembrane helix</keyword>
<feature type="region of interest" description="Disordered" evidence="1">
    <location>
        <begin position="124"/>
        <end position="170"/>
    </location>
</feature>
<gene>
    <name evidence="3" type="ORF">SAMN05216276_108520</name>
</gene>
<organism evidence="3 4">
    <name type="scientific">Streptosporangium subroseum</name>
    <dbReference type="NCBI Taxonomy" id="106412"/>
    <lineage>
        <taxon>Bacteria</taxon>
        <taxon>Bacillati</taxon>
        <taxon>Actinomycetota</taxon>
        <taxon>Actinomycetes</taxon>
        <taxon>Streptosporangiales</taxon>
        <taxon>Streptosporangiaceae</taxon>
        <taxon>Streptosporangium</taxon>
    </lineage>
</organism>
<proteinExistence type="predicted"/>
<keyword evidence="2" id="KW-0472">Membrane</keyword>
<name>A0A239P3U9_9ACTN</name>
<evidence type="ECO:0000256" key="2">
    <source>
        <dbReference type="SAM" id="Phobius"/>
    </source>
</evidence>
<keyword evidence="4" id="KW-1185">Reference proteome</keyword>
<dbReference type="OrthoDB" id="3430394at2"/>
<sequence>MKIVIPETRLRQVKAQAVRTADRVGPMATQARDTANEKIVVARGWAAPKLDAAAHSIAEEIAPKISAMMSQAAARIDPAPAVKTRNRAPVLLLFMGLAVGAVGYAMYRKNADQWADSMKDSASDASHWVGQKTETTADRVSGATHDAASKVDEFGGKADSKADQISKKMS</sequence>
<reference evidence="3 4" key="1">
    <citation type="submission" date="2017-06" db="EMBL/GenBank/DDBJ databases">
        <authorList>
            <person name="Kim H.J."/>
            <person name="Triplett B.A."/>
        </authorList>
    </citation>
    <scope>NUCLEOTIDE SEQUENCE [LARGE SCALE GENOMIC DNA]</scope>
    <source>
        <strain evidence="3 4">CGMCC 4.2132</strain>
    </source>
</reference>
<protein>
    <recommendedName>
        <fullName evidence="5">YtxH domain-containing protein</fullName>
    </recommendedName>
</protein>
<dbReference type="RefSeq" id="WP_143653606.1">
    <property type="nucleotide sequence ID" value="NZ_FZOD01000085.1"/>
</dbReference>
<dbReference type="EMBL" id="FZOD01000085">
    <property type="protein sequence ID" value="SNT61755.1"/>
    <property type="molecule type" value="Genomic_DNA"/>
</dbReference>
<evidence type="ECO:0008006" key="5">
    <source>
        <dbReference type="Google" id="ProtNLM"/>
    </source>
</evidence>
<dbReference type="AlphaFoldDB" id="A0A239P3U9"/>
<evidence type="ECO:0000313" key="4">
    <source>
        <dbReference type="Proteomes" id="UP000198282"/>
    </source>
</evidence>